<dbReference type="FunFam" id="3.40.50.410:FF:000002">
    <property type="entry name" value="Integrin beta"/>
    <property type="match status" value="1"/>
</dbReference>
<dbReference type="GO" id="GO:0007159">
    <property type="term" value="P:leukocyte cell-cell adhesion"/>
    <property type="evidence" value="ECO:0007669"/>
    <property type="project" value="TreeGrafter"/>
</dbReference>
<dbReference type="GO" id="GO:0005925">
    <property type="term" value="C:focal adhesion"/>
    <property type="evidence" value="ECO:0007669"/>
    <property type="project" value="TreeGrafter"/>
</dbReference>
<dbReference type="GO" id="GO:0019901">
    <property type="term" value="F:protein kinase binding"/>
    <property type="evidence" value="ECO:0007669"/>
    <property type="project" value="TreeGrafter"/>
</dbReference>
<evidence type="ECO:0000256" key="4">
    <source>
        <dbReference type="ARBA" id="ARBA00022536"/>
    </source>
</evidence>
<dbReference type="Gene3D" id="2.60.40.1510">
    <property type="entry name" value="ntegrin, alpha v. Chain A, domain 3"/>
    <property type="match status" value="1"/>
</dbReference>
<keyword evidence="9 15" id="KW-0130">Cell adhesion</keyword>
<evidence type="ECO:0000313" key="21">
    <source>
        <dbReference type="Ensembl" id="ENSOKIP00005019653.1"/>
    </source>
</evidence>
<evidence type="ECO:0000256" key="10">
    <source>
        <dbReference type="ARBA" id="ARBA00022989"/>
    </source>
</evidence>
<dbReference type="Gene3D" id="2.10.25.10">
    <property type="entry name" value="Laminin"/>
    <property type="match status" value="3"/>
</dbReference>
<dbReference type="SMART" id="SM00187">
    <property type="entry name" value="INB"/>
    <property type="match status" value="1"/>
</dbReference>
<dbReference type="GO" id="GO:0001540">
    <property type="term" value="F:amyloid-beta binding"/>
    <property type="evidence" value="ECO:0007669"/>
    <property type="project" value="TreeGrafter"/>
</dbReference>
<feature type="domain" description="Integrin beta subunit VWA" evidence="18">
    <location>
        <begin position="24"/>
        <end position="374"/>
    </location>
</feature>
<evidence type="ECO:0000256" key="16">
    <source>
        <dbReference type="SAM" id="Phobius"/>
    </source>
</evidence>
<dbReference type="SUPFAM" id="SSF69179">
    <property type="entry name" value="Integrin domains"/>
    <property type="match status" value="1"/>
</dbReference>
<feature type="signal peptide" evidence="17">
    <location>
        <begin position="1"/>
        <end position="28"/>
    </location>
</feature>
<dbReference type="GO" id="GO:0009986">
    <property type="term" value="C:cell surface"/>
    <property type="evidence" value="ECO:0007669"/>
    <property type="project" value="TreeGrafter"/>
</dbReference>
<dbReference type="PANTHER" id="PTHR10082:SF15">
    <property type="entry name" value="INTEGRIN BETA-2"/>
    <property type="match status" value="1"/>
</dbReference>
<dbReference type="SUPFAM" id="SSF69687">
    <property type="entry name" value="Integrin beta tail domain"/>
    <property type="match status" value="1"/>
</dbReference>
<reference evidence="21" key="2">
    <citation type="submission" date="2025-09" db="UniProtKB">
        <authorList>
            <consortium name="Ensembl"/>
        </authorList>
    </citation>
    <scope>IDENTIFICATION</scope>
</reference>
<keyword evidence="8" id="KW-0460">Magnesium</keyword>
<keyword evidence="11 15" id="KW-0401">Integrin</keyword>
<dbReference type="GO" id="GO:0030593">
    <property type="term" value="P:neutrophil chemotaxis"/>
    <property type="evidence" value="ECO:0007669"/>
    <property type="project" value="TreeGrafter"/>
</dbReference>
<dbReference type="SUPFAM" id="SSF57196">
    <property type="entry name" value="EGF/Laminin"/>
    <property type="match status" value="2"/>
</dbReference>
<dbReference type="InterPro" id="IPR012896">
    <property type="entry name" value="Integrin_bsu_tail"/>
</dbReference>
<evidence type="ECO:0000256" key="12">
    <source>
        <dbReference type="ARBA" id="ARBA00023136"/>
    </source>
</evidence>
<evidence type="ECO:0000256" key="15">
    <source>
        <dbReference type="RuleBase" id="RU000633"/>
    </source>
</evidence>
<dbReference type="InterPro" id="IPR002369">
    <property type="entry name" value="Integrin_bsu_VWA"/>
</dbReference>
<gene>
    <name evidence="21" type="primary">LOC109865614</name>
</gene>
<evidence type="ECO:0000256" key="8">
    <source>
        <dbReference type="ARBA" id="ARBA00022842"/>
    </source>
</evidence>
<evidence type="ECO:0000256" key="9">
    <source>
        <dbReference type="ARBA" id="ARBA00022889"/>
    </source>
</evidence>
<dbReference type="SUPFAM" id="SSF53300">
    <property type="entry name" value="vWA-like"/>
    <property type="match status" value="1"/>
</dbReference>
<feature type="domain" description="Integrin beta subunit cytoplasmic" evidence="19">
    <location>
        <begin position="651"/>
        <end position="697"/>
    </location>
</feature>
<dbReference type="GO" id="GO:0033627">
    <property type="term" value="P:cell adhesion mediated by integrin"/>
    <property type="evidence" value="ECO:0007669"/>
    <property type="project" value="TreeGrafter"/>
</dbReference>
<evidence type="ECO:0000313" key="22">
    <source>
        <dbReference type="Proteomes" id="UP000694557"/>
    </source>
</evidence>
<dbReference type="GO" id="GO:0005178">
    <property type="term" value="F:integrin binding"/>
    <property type="evidence" value="ECO:0007669"/>
    <property type="project" value="TreeGrafter"/>
</dbReference>
<dbReference type="Gene3D" id="3.40.50.410">
    <property type="entry name" value="von Willebrand factor, type A domain"/>
    <property type="match status" value="1"/>
</dbReference>
<keyword evidence="22" id="KW-1185">Reference proteome</keyword>
<dbReference type="InterPro" id="IPR014836">
    <property type="entry name" value="Integrin_bsu_cyt_dom"/>
</dbReference>
<dbReference type="InterPro" id="IPR036349">
    <property type="entry name" value="Integrin_bsu_tail_dom_sf"/>
</dbReference>
<dbReference type="PRINTS" id="PR01186">
    <property type="entry name" value="INTEGRINB"/>
</dbReference>
<keyword evidence="12 16" id="KW-0472">Membrane</keyword>
<evidence type="ECO:0000259" key="18">
    <source>
        <dbReference type="SMART" id="SM00187"/>
    </source>
</evidence>
<dbReference type="InterPro" id="IPR015812">
    <property type="entry name" value="Integrin_bsu"/>
</dbReference>
<dbReference type="PROSITE" id="PS00243">
    <property type="entry name" value="I_EGF_1"/>
    <property type="match status" value="1"/>
</dbReference>
<sequence length="697" mass="77117">MQTELRICMKVLSHSMWVGVLSLCLSHSQNFTKPGEQEAARCDTRAQLEERGCMGNDIISPMNTLTVTKNTALSTNAFVKDEPIQLRPQEVNLKLRPGFGSFVDKTVLPFTNTNPEKLKKPCEEKELFCQPAFGYRHVLSMTENKADFNREVDKQRISGNLDSPEGTLDAIMQAAVCGDRIGWRNSSTRLIVLTTDDGFHMAGDGKLAGILEPNDERCYMDKQLYTKSNDMDYPSVGQVASQLEKNNIQPIFAVTKNMENVYRELSRMIPKSEVGVLSEDSKNVVELIQAAYNRLSSKVTVTHDALPDNVRVTYTPLCPGGGPAGDKGVCDNVIVSFNVTVTADECIDRERSFLIGPLGIKDKLKVSLSTRCECECDDPKEENHKDCDRKGKVNCGMCSCNAGFVGQKCECAIGEKDESSLRAACRKDNGTECEGRGDCVCGICQCYVQQGGSTYYGTHCECENESCEKFQNKLCGGNGKCRCKICECNPEYEGTACQCKKSDEQCRTPSGSVCSGRGTCQCNQCKCIEGYQRPYCLTCPACQTPCITKGKCIECLGFQTGPFSKNCSQTCKSINEFEMVETLPPGKPCDVRDVENCRVFFIIKQLDGEDNYFAQILKTRECPELPNIYAIIGGSIAGVALIGLLILLIIKAILYMRDVKEFRRFENEQKKGKWTPGDNPLFMNATTTVANPTFTGE</sequence>
<evidence type="ECO:0000256" key="17">
    <source>
        <dbReference type="SAM" id="SignalP"/>
    </source>
</evidence>
<reference evidence="21" key="1">
    <citation type="submission" date="2025-08" db="UniProtKB">
        <authorList>
            <consortium name="Ensembl"/>
        </authorList>
    </citation>
    <scope>IDENTIFICATION</scope>
</reference>
<keyword evidence="3" id="KW-1003">Cell membrane</keyword>
<evidence type="ECO:0000256" key="1">
    <source>
        <dbReference type="ARBA" id="ARBA00004251"/>
    </source>
</evidence>
<evidence type="ECO:0000256" key="5">
    <source>
        <dbReference type="ARBA" id="ARBA00022692"/>
    </source>
</evidence>
<dbReference type="Gene3D" id="1.20.5.100">
    <property type="entry name" value="Cytochrome c1, transmembrane anchor, C-terminal"/>
    <property type="match status" value="1"/>
</dbReference>
<dbReference type="InterPro" id="IPR057073">
    <property type="entry name" value="EGF_integrin_2"/>
</dbReference>
<name>A0A8C7DJH6_ONCKI</name>
<dbReference type="Proteomes" id="UP000694557">
    <property type="component" value="Unassembled WGS sequence"/>
</dbReference>
<dbReference type="Pfam" id="PF23105">
    <property type="entry name" value="EGF_integrin"/>
    <property type="match status" value="1"/>
</dbReference>
<comment type="subcellular location">
    <subcellularLocation>
        <location evidence="1 15">Cell membrane</location>
        <topology evidence="1 15">Single-pass type I membrane protein</topology>
    </subcellularLocation>
</comment>
<dbReference type="GO" id="GO:0007229">
    <property type="term" value="P:integrin-mediated signaling pathway"/>
    <property type="evidence" value="ECO:0007669"/>
    <property type="project" value="UniProtKB-KW"/>
</dbReference>
<dbReference type="InterPro" id="IPR032695">
    <property type="entry name" value="Integrin_dom_sf"/>
</dbReference>
<dbReference type="InterPro" id="IPR057243">
    <property type="entry name" value="Integrin_I-EGF_CS"/>
</dbReference>
<dbReference type="PANTHER" id="PTHR10082">
    <property type="entry name" value="INTEGRIN BETA SUBUNIT"/>
    <property type="match status" value="1"/>
</dbReference>
<dbReference type="Pfam" id="PF07965">
    <property type="entry name" value="Integrin_B_tail"/>
    <property type="match status" value="1"/>
</dbReference>
<evidence type="ECO:0000256" key="3">
    <source>
        <dbReference type="ARBA" id="ARBA00022475"/>
    </source>
</evidence>
<dbReference type="SMART" id="SM01241">
    <property type="entry name" value="Integrin_b_cyt"/>
    <property type="match status" value="1"/>
</dbReference>
<dbReference type="GeneTree" id="ENSGT01150000286983"/>
<evidence type="ECO:0000256" key="7">
    <source>
        <dbReference type="ARBA" id="ARBA00022737"/>
    </source>
</evidence>
<keyword evidence="10 16" id="KW-1133">Transmembrane helix</keyword>
<comment type="similarity">
    <text evidence="2 15">Belongs to the integrin beta chain family.</text>
</comment>
<evidence type="ECO:0000259" key="19">
    <source>
        <dbReference type="SMART" id="SM01241"/>
    </source>
</evidence>
<evidence type="ECO:0000256" key="11">
    <source>
        <dbReference type="ARBA" id="ARBA00023037"/>
    </source>
</evidence>
<keyword evidence="13" id="KW-1015">Disulfide bond</keyword>
<keyword evidence="5 15" id="KW-0812">Transmembrane</keyword>
<dbReference type="GO" id="GO:0008305">
    <property type="term" value="C:integrin complex"/>
    <property type="evidence" value="ECO:0007669"/>
    <property type="project" value="TreeGrafter"/>
</dbReference>
<dbReference type="AlphaFoldDB" id="A0A8C7DJH6"/>
<evidence type="ECO:0000259" key="20">
    <source>
        <dbReference type="SMART" id="SM01242"/>
    </source>
</evidence>
<dbReference type="GO" id="GO:0007160">
    <property type="term" value="P:cell-matrix adhesion"/>
    <property type="evidence" value="ECO:0007669"/>
    <property type="project" value="TreeGrafter"/>
</dbReference>
<evidence type="ECO:0000256" key="13">
    <source>
        <dbReference type="ARBA" id="ARBA00023157"/>
    </source>
</evidence>
<keyword evidence="14" id="KW-0325">Glycoprotein</keyword>
<keyword evidence="6 17" id="KW-0732">Signal</keyword>
<dbReference type="InterPro" id="IPR036465">
    <property type="entry name" value="vWFA_dom_sf"/>
</dbReference>
<feature type="domain" description="Integrin beta subunit tail" evidence="20">
    <location>
        <begin position="546"/>
        <end position="627"/>
    </location>
</feature>
<dbReference type="Pfam" id="PF08725">
    <property type="entry name" value="Integrin_b_cyt"/>
    <property type="match status" value="1"/>
</dbReference>
<organism evidence="21 22">
    <name type="scientific">Oncorhynchus kisutch</name>
    <name type="common">Coho salmon</name>
    <name type="synonym">Salmo kisutch</name>
    <dbReference type="NCBI Taxonomy" id="8019"/>
    <lineage>
        <taxon>Eukaryota</taxon>
        <taxon>Metazoa</taxon>
        <taxon>Chordata</taxon>
        <taxon>Craniata</taxon>
        <taxon>Vertebrata</taxon>
        <taxon>Euteleostomi</taxon>
        <taxon>Actinopterygii</taxon>
        <taxon>Neopterygii</taxon>
        <taxon>Teleostei</taxon>
        <taxon>Protacanthopterygii</taxon>
        <taxon>Salmoniformes</taxon>
        <taxon>Salmonidae</taxon>
        <taxon>Salmoninae</taxon>
        <taxon>Oncorhynchus</taxon>
    </lineage>
</organism>
<dbReference type="PROSITE" id="PS52047">
    <property type="entry name" value="I_EGF_2"/>
    <property type="match status" value="1"/>
</dbReference>
<protein>
    <recommendedName>
        <fullName evidence="15">Integrin beta</fullName>
    </recommendedName>
</protein>
<evidence type="ECO:0000256" key="14">
    <source>
        <dbReference type="ARBA" id="ARBA00023180"/>
    </source>
</evidence>
<dbReference type="Ensembl" id="ENSOKIT00005020944.1">
    <property type="protein sequence ID" value="ENSOKIP00005019653.1"/>
    <property type="gene ID" value="ENSOKIG00005005385.1"/>
</dbReference>
<evidence type="ECO:0000256" key="2">
    <source>
        <dbReference type="ARBA" id="ARBA00007449"/>
    </source>
</evidence>
<keyword evidence="7" id="KW-0677">Repeat</keyword>
<dbReference type="FunFam" id="2.10.25.10:FF:000785">
    <property type="entry name" value="Integrin beta"/>
    <property type="match status" value="1"/>
</dbReference>
<keyword evidence="4" id="KW-0245">EGF-like domain</keyword>
<dbReference type="SMART" id="SM01242">
    <property type="entry name" value="Integrin_B_tail"/>
    <property type="match status" value="1"/>
</dbReference>
<evidence type="ECO:0000256" key="6">
    <source>
        <dbReference type="ARBA" id="ARBA00022729"/>
    </source>
</evidence>
<proteinExistence type="inferred from homology"/>
<accession>A0A8C7DJH6</accession>
<feature type="transmembrane region" description="Helical" evidence="16">
    <location>
        <begin position="628"/>
        <end position="654"/>
    </location>
</feature>
<dbReference type="Pfam" id="PF00362">
    <property type="entry name" value="Integrin_beta"/>
    <property type="match status" value="1"/>
</dbReference>
<feature type="chain" id="PRO_5033984533" description="Integrin beta" evidence="17">
    <location>
        <begin position="29"/>
        <end position="697"/>
    </location>
</feature>